<evidence type="ECO:0000256" key="6">
    <source>
        <dbReference type="RuleBase" id="RU362006"/>
    </source>
</evidence>
<dbReference type="GeneID" id="63800524"/>
<comment type="similarity">
    <text evidence="2 6">Belongs to the DP1 family.</text>
</comment>
<comment type="caution">
    <text evidence="7">The sequence shown here is derived from an EMBL/GenBank/DDBJ whole genome shotgun (WGS) entry which is preliminary data.</text>
</comment>
<reference evidence="7 8" key="1">
    <citation type="submission" date="2016-07" db="EMBL/GenBank/DDBJ databases">
        <title>Pervasive Adenine N6-methylation of Active Genes in Fungi.</title>
        <authorList>
            <consortium name="DOE Joint Genome Institute"/>
            <person name="Mondo S.J."/>
            <person name="Dannebaum R.O."/>
            <person name="Kuo R.C."/>
            <person name="Labutti K."/>
            <person name="Haridas S."/>
            <person name="Kuo A."/>
            <person name="Salamov A."/>
            <person name="Ahrendt S.R."/>
            <person name="Lipzen A."/>
            <person name="Sullivan W."/>
            <person name="Andreopoulos W.B."/>
            <person name="Clum A."/>
            <person name="Lindquist E."/>
            <person name="Daum C."/>
            <person name="Ramamoorthy G.K."/>
            <person name="Gryganskyi A."/>
            <person name="Culley D."/>
            <person name="Magnuson J.K."/>
            <person name="James T.Y."/>
            <person name="O'Malley M.A."/>
            <person name="Stajich J.E."/>
            <person name="Spatafora J.W."/>
            <person name="Visel A."/>
            <person name="Grigoriev I.V."/>
        </authorList>
    </citation>
    <scope>NUCLEOTIDE SEQUENCE [LARGE SCALE GENOMIC DNA]</scope>
    <source>
        <strain evidence="7 8">ATCC 12442</strain>
    </source>
</reference>
<dbReference type="EMBL" id="MCFD01000009">
    <property type="protein sequence ID" value="ORX68534.1"/>
    <property type="molecule type" value="Genomic_DNA"/>
</dbReference>
<dbReference type="PANTHER" id="PTHR12300:SF161">
    <property type="entry name" value="RECEPTOR EXPRESSION-ENHANCING PROTEIN"/>
    <property type="match status" value="1"/>
</dbReference>
<comment type="caution">
    <text evidence="6">Lacks conserved residue(s) required for the propagation of feature annotation.</text>
</comment>
<evidence type="ECO:0000256" key="2">
    <source>
        <dbReference type="ARBA" id="ARBA00008573"/>
    </source>
</evidence>
<dbReference type="InterPro" id="IPR004345">
    <property type="entry name" value="TB2_DP1_HVA22"/>
</dbReference>
<evidence type="ECO:0000256" key="1">
    <source>
        <dbReference type="ARBA" id="ARBA00004141"/>
    </source>
</evidence>
<sequence>MEQVQKLHDQYVDVIDKALDNVPAARCFQEKTGVRKAYGAIGVGAVSVLLILFNIGAPLLVNLFGFGFAAYQSMNAIESPGKEDDAQWLTYWVIFGFFNVAEYFTGFILYWIPFFYVLKLAFLGWLMLPNTRGAEKLYHGSLKPFIQAKLNKVAAASPAPAAANPKQE</sequence>
<dbReference type="AlphaFoldDB" id="A0A1Y1W5P9"/>
<gene>
    <name evidence="7" type="ORF">DL89DRAFT_179347</name>
</gene>
<evidence type="ECO:0000256" key="4">
    <source>
        <dbReference type="ARBA" id="ARBA00022989"/>
    </source>
</evidence>
<dbReference type="OrthoDB" id="10009287at2759"/>
<dbReference type="RefSeq" id="XP_040742316.1">
    <property type="nucleotide sequence ID" value="XM_040883876.1"/>
</dbReference>
<dbReference type="GO" id="GO:0016020">
    <property type="term" value="C:membrane"/>
    <property type="evidence" value="ECO:0007669"/>
    <property type="project" value="UniProtKB-SubCell"/>
</dbReference>
<dbReference type="PANTHER" id="PTHR12300">
    <property type="entry name" value="HVA22-LIKE PROTEINS"/>
    <property type="match status" value="1"/>
</dbReference>
<name>A0A1Y1W5P9_9FUNG</name>
<protein>
    <recommendedName>
        <fullName evidence="6">Protein YOP1</fullName>
    </recommendedName>
</protein>
<keyword evidence="3 6" id="KW-0812">Transmembrane</keyword>
<evidence type="ECO:0000313" key="7">
    <source>
        <dbReference type="EMBL" id="ORX68534.1"/>
    </source>
</evidence>
<feature type="transmembrane region" description="Helical" evidence="6">
    <location>
        <begin position="38"/>
        <end position="71"/>
    </location>
</feature>
<evidence type="ECO:0000256" key="3">
    <source>
        <dbReference type="ARBA" id="ARBA00022692"/>
    </source>
</evidence>
<organism evidence="7 8">
    <name type="scientific">Linderina pennispora</name>
    <dbReference type="NCBI Taxonomy" id="61395"/>
    <lineage>
        <taxon>Eukaryota</taxon>
        <taxon>Fungi</taxon>
        <taxon>Fungi incertae sedis</taxon>
        <taxon>Zoopagomycota</taxon>
        <taxon>Kickxellomycotina</taxon>
        <taxon>Kickxellomycetes</taxon>
        <taxon>Kickxellales</taxon>
        <taxon>Kickxellaceae</taxon>
        <taxon>Linderina</taxon>
    </lineage>
</organism>
<evidence type="ECO:0000256" key="5">
    <source>
        <dbReference type="ARBA" id="ARBA00023136"/>
    </source>
</evidence>
<keyword evidence="8" id="KW-1185">Reference proteome</keyword>
<comment type="subcellular location">
    <subcellularLocation>
        <location evidence="1 6">Membrane</location>
        <topology evidence="1 6">Multi-pass membrane protein</topology>
    </subcellularLocation>
</comment>
<feature type="transmembrane region" description="Helical" evidence="6">
    <location>
        <begin position="91"/>
        <end position="118"/>
    </location>
</feature>
<keyword evidence="4 6" id="KW-1133">Transmembrane helix</keyword>
<evidence type="ECO:0000313" key="8">
    <source>
        <dbReference type="Proteomes" id="UP000193922"/>
    </source>
</evidence>
<dbReference type="Pfam" id="PF03134">
    <property type="entry name" value="TB2_DP1_HVA22"/>
    <property type="match status" value="1"/>
</dbReference>
<accession>A0A1Y1W5P9</accession>
<dbReference type="Proteomes" id="UP000193922">
    <property type="component" value="Unassembled WGS sequence"/>
</dbReference>
<proteinExistence type="inferred from homology"/>
<keyword evidence="5 6" id="KW-0472">Membrane</keyword>